<feature type="domain" description="Protein kinase" evidence="2">
    <location>
        <begin position="240"/>
        <end position="508"/>
    </location>
</feature>
<dbReference type="PROSITE" id="PS50011">
    <property type="entry name" value="PROTEIN_KINASE_DOM"/>
    <property type="match status" value="1"/>
</dbReference>
<feature type="compositionally biased region" description="Basic and acidic residues" evidence="1">
    <location>
        <begin position="710"/>
        <end position="719"/>
    </location>
</feature>
<name>A0ABD2XVN4_9GENT</name>
<evidence type="ECO:0000256" key="1">
    <source>
        <dbReference type="SAM" id="MobiDB-lite"/>
    </source>
</evidence>
<proteinExistence type="predicted"/>
<comment type="caution">
    <text evidence="3">The sequence shown here is derived from an EMBL/GenBank/DDBJ whole genome shotgun (WGS) entry which is preliminary data.</text>
</comment>
<dbReference type="InterPro" id="IPR001245">
    <property type="entry name" value="Ser-Thr/Tyr_kinase_cat_dom"/>
</dbReference>
<dbReference type="FunFam" id="1.10.510.10:FF:000778">
    <property type="entry name" value="Kinase family protein"/>
    <property type="match status" value="1"/>
</dbReference>
<keyword evidence="4" id="KW-1185">Reference proteome</keyword>
<feature type="compositionally biased region" description="Basic and acidic residues" evidence="1">
    <location>
        <begin position="674"/>
        <end position="687"/>
    </location>
</feature>
<dbReference type="PANTHER" id="PTHR44329:SF260">
    <property type="entry name" value="PROTEIN KINASE DOMAIN-CONTAINING PROTEIN"/>
    <property type="match status" value="1"/>
</dbReference>
<feature type="compositionally biased region" description="Basic and acidic residues" evidence="1">
    <location>
        <begin position="826"/>
        <end position="842"/>
    </location>
</feature>
<feature type="compositionally biased region" description="Basic and acidic residues" evidence="1">
    <location>
        <begin position="726"/>
        <end position="737"/>
    </location>
</feature>
<feature type="region of interest" description="Disordered" evidence="1">
    <location>
        <begin position="645"/>
        <end position="852"/>
    </location>
</feature>
<accession>A0ABD2XVN4</accession>
<dbReference type="PANTHER" id="PTHR44329">
    <property type="entry name" value="SERINE/THREONINE-PROTEIN KINASE TNNI3K-RELATED"/>
    <property type="match status" value="1"/>
</dbReference>
<dbReference type="InterPro" id="IPR010632">
    <property type="entry name" value="DUF1221"/>
</dbReference>
<dbReference type="InterPro" id="IPR051681">
    <property type="entry name" value="Ser/Thr_Kinases-Pseudokinases"/>
</dbReference>
<feature type="compositionally biased region" description="Basic residues" evidence="1">
    <location>
        <begin position="776"/>
        <end position="790"/>
    </location>
</feature>
<reference evidence="3 4" key="1">
    <citation type="submission" date="2024-11" db="EMBL/GenBank/DDBJ databases">
        <title>A near-complete genome assembly of Cinchona calisaya.</title>
        <authorList>
            <person name="Lian D.C."/>
            <person name="Zhao X.W."/>
            <person name="Wei L."/>
        </authorList>
    </citation>
    <scope>NUCLEOTIDE SEQUENCE [LARGE SCALE GENOMIC DNA]</scope>
    <source>
        <tissue evidence="3">Nenye</tissue>
    </source>
</reference>
<dbReference type="InterPro" id="IPR011009">
    <property type="entry name" value="Kinase-like_dom_sf"/>
</dbReference>
<evidence type="ECO:0000313" key="4">
    <source>
        <dbReference type="Proteomes" id="UP001630127"/>
    </source>
</evidence>
<dbReference type="SUPFAM" id="SSF56112">
    <property type="entry name" value="Protein kinase-like (PK-like)"/>
    <property type="match status" value="1"/>
</dbReference>
<dbReference type="Gene3D" id="1.10.510.10">
    <property type="entry name" value="Transferase(Phosphotransferase) domain 1"/>
    <property type="match status" value="1"/>
</dbReference>
<protein>
    <recommendedName>
        <fullName evidence="2">Protein kinase domain-containing protein</fullName>
    </recommendedName>
</protein>
<sequence length="852" mass="97276">MEQFRQIGEVVGGLKALMVLKHDIPINQRQCCLLYDMFVLAFDTISDEIMQNLRLDERNIKWKPLEYPMKELHRVFKEGEHYIRFCLDVKDWWGKAISLHFNRDCVEFHIHNLLSCFPVVIEAIETVAEVSVSELEDMQNRRVALIRKYEADWNNPKLFQWVYGKQYLVPREICTRLDTAWKEDRWFLLERIREKKSAVPSSLAKHENRLGDLLINKLDGLETQRMKLLPSSVLVGAHDYHVKRRLGLGKEHMKEIQWLGESFALRTFFAEIEPLRQEISLVLSLSHPNILQHLCGFYDEERKEGFLVMELMHKNLRKCIEENCGQRKRIPFSVPVAVDIMLQIARGLEYLHSRKVYHGELNPSNILLRARHSSTDGYFQAKLTGFGLNSIKSYARSSHSSVDPVIWYAPEVLAEQEQPGKKGNAKYSEKADVYSFGMLCFEILTGKVPFGDSHLQGDKMVRNIRAGGRPLFPYPAPKYLANITRKCWHPNPTLRPSFSSICRILRYIKKILIINPEHGQPESPPPLVDYCDIEAGYSKNFPGEGSPDLAPISEIPFQLYSYRLVQKEKSNGSSKDKNWDLGNEDLPQRPASICGEEHLTAIDDLFLEPSDRRSVCSEIIESKSFQAAYDQRSVFSDSPHKLFLPDQRSIGSESPQRKSLLPPSAEQRLGFADTPERKVSVAREVERLSSFSRTSERKVPATIITNHKSKISENPEKEMLSLADQKTADSKSQDGKFKSTTATELPERSIEHSNVAEKELKPKTADDPVPLPSRASGRKIQSRKKAHRRKLSEIPEKSVSASLLNSKSNSSEKKGETAKAARKSAPPKDSDKKVSANKKMKDVNTANIPGKF</sequence>
<dbReference type="Pfam" id="PF07714">
    <property type="entry name" value="PK_Tyr_Ser-Thr"/>
    <property type="match status" value="1"/>
</dbReference>
<gene>
    <name evidence="3" type="ORF">ACH5RR_038351</name>
</gene>
<dbReference type="AlphaFoldDB" id="A0ABD2XVN4"/>
<organism evidence="3 4">
    <name type="scientific">Cinchona calisaya</name>
    <dbReference type="NCBI Taxonomy" id="153742"/>
    <lineage>
        <taxon>Eukaryota</taxon>
        <taxon>Viridiplantae</taxon>
        <taxon>Streptophyta</taxon>
        <taxon>Embryophyta</taxon>
        <taxon>Tracheophyta</taxon>
        <taxon>Spermatophyta</taxon>
        <taxon>Magnoliopsida</taxon>
        <taxon>eudicotyledons</taxon>
        <taxon>Gunneridae</taxon>
        <taxon>Pentapetalae</taxon>
        <taxon>asterids</taxon>
        <taxon>lamiids</taxon>
        <taxon>Gentianales</taxon>
        <taxon>Rubiaceae</taxon>
        <taxon>Cinchonoideae</taxon>
        <taxon>Cinchoneae</taxon>
        <taxon>Cinchona</taxon>
    </lineage>
</organism>
<dbReference type="EMBL" id="JBJUIK010000016">
    <property type="protein sequence ID" value="KAL3499258.1"/>
    <property type="molecule type" value="Genomic_DNA"/>
</dbReference>
<evidence type="ECO:0000259" key="2">
    <source>
        <dbReference type="PROSITE" id="PS50011"/>
    </source>
</evidence>
<evidence type="ECO:0000313" key="3">
    <source>
        <dbReference type="EMBL" id="KAL3499258.1"/>
    </source>
</evidence>
<dbReference type="Pfam" id="PF06760">
    <property type="entry name" value="DUF1221"/>
    <property type="match status" value="1"/>
</dbReference>
<feature type="compositionally biased region" description="Low complexity" evidence="1">
    <location>
        <begin position="797"/>
        <end position="809"/>
    </location>
</feature>
<feature type="compositionally biased region" description="Basic and acidic residues" evidence="1">
    <location>
        <begin position="745"/>
        <end position="766"/>
    </location>
</feature>
<dbReference type="InterPro" id="IPR000719">
    <property type="entry name" value="Prot_kinase_dom"/>
</dbReference>
<dbReference type="Proteomes" id="UP001630127">
    <property type="component" value="Unassembled WGS sequence"/>
</dbReference>
<feature type="compositionally biased region" description="Basic and acidic residues" evidence="1">
    <location>
        <begin position="810"/>
        <end position="819"/>
    </location>
</feature>